<organism evidence="2 3">
    <name type="scientific">Microlunatus spumicola</name>
    <dbReference type="NCBI Taxonomy" id="81499"/>
    <lineage>
        <taxon>Bacteria</taxon>
        <taxon>Bacillati</taxon>
        <taxon>Actinomycetota</taxon>
        <taxon>Actinomycetes</taxon>
        <taxon>Propionibacteriales</taxon>
        <taxon>Propionibacteriaceae</taxon>
        <taxon>Microlunatus</taxon>
    </lineage>
</organism>
<dbReference type="RefSeq" id="WP_204912061.1">
    <property type="nucleotide sequence ID" value="NZ_BAAAYR010000001.1"/>
</dbReference>
<feature type="region of interest" description="Disordered" evidence="1">
    <location>
        <begin position="1"/>
        <end position="20"/>
    </location>
</feature>
<reference evidence="3" key="1">
    <citation type="journal article" date="2019" name="Int. J. Syst. Evol. Microbiol.">
        <title>The Global Catalogue of Microorganisms (GCM) 10K type strain sequencing project: providing services to taxonomists for standard genome sequencing and annotation.</title>
        <authorList>
            <consortium name="The Broad Institute Genomics Platform"/>
            <consortium name="The Broad Institute Genome Sequencing Center for Infectious Disease"/>
            <person name="Wu L."/>
            <person name="Ma J."/>
        </authorList>
    </citation>
    <scope>NUCLEOTIDE SEQUENCE [LARGE SCALE GENOMIC DNA]</scope>
    <source>
        <strain evidence="3">JCM 16540</strain>
    </source>
</reference>
<evidence type="ECO:0000313" key="3">
    <source>
        <dbReference type="Proteomes" id="UP001500767"/>
    </source>
</evidence>
<evidence type="ECO:0000256" key="1">
    <source>
        <dbReference type="SAM" id="MobiDB-lite"/>
    </source>
</evidence>
<sequence>MTSSYETTAGTPTGAGRPVDAAAARELVDRLHRAIDQAFDAWVDEGAGGPAEGAKSAAPTYHRPVTAPPVRMEQMARTPEPTADLDDLVDVLAPRLLDRMIPALRQALLED</sequence>
<gene>
    <name evidence="2" type="ORF">GCM10022197_08820</name>
</gene>
<feature type="compositionally biased region" description="Low complexity" evidence="1">
    <location>
        <begin position="7"/>
        <end position="16"/>
    </location>
</feature>
<evidence type="ECO:0000313" key="2">
    <source>
        <dbReference type="EMBL" id="GAA3555871.1"/>
    </source>
</evidence>
<keyword evidence="3" id="KW-1185">Reference proteome</keyword>
<comment type="caution">
    <text evidence="2">The sequence shown here is derived from an EMBL/GenBank/DDBJ whole genome shotgun (WGS) entry which is preliminary data.</text>
</comment>
<name>A0ABP6WVA4_9ACTN</name>
<feature type="region of interest" description="Disordered" evidence="1">
    <location>
        <begin position="46"/>
        <end position="81"/>
    </location>
</feature>
<protein>
    <submittedName>
        <fullName evidence="2">Uncharacterized protein</fullName>
    </submittedName>
</protein>
<dbReference type="EMBL" id="BAAAYR010000001">
    <property type="protein sequence ID" value="GAA3555871.1"/>
    <property type="molecule type" value="Genomic_DNA"/>
</dbReference>
<dbReference type="Proteomes" id="UP001500767">
    <property type="component" value="Unassembled WGS sequence"/>
</dbReference>
<accession>A0ABP6WVA4</accession>
<proteinExistence type="predicted"/>